<dbReference type="InterPro" id="IPR029063">
    <property type="entry name" value="SAM-dependent_MTases_sf"/>
</dbReference>
<dbReference type="PANTHER" id="PTHR42912">
    <property type="entry name" value="METHYLTRANSFERASE"/>
    <property type="match status" value="1"/>
</dbReference>
<keyword evidence="2" id="KW-0489">Methyltransferase</keyword>
<accession>A0A2U1CYT0</accession>
<organism evidence="2 3">
    <name type="scientific">Tamilnaduibacter salinus</name>
    <dbReference type="NCBI Taxonomy" id="1484056"/>
    <lineage>
        <taxon>Bacteria</taxon>
        <taxon>Pseudomonadati</taxon>
        <taxon>Pseudomonadota</taxon>
        <taxon>Gammaproteobacteria</taxon>
        <taxon>Pseudomonadales</taxon>
        <taxon>Marinobacteraceae</taxon>
        <taxon>Tamilnaduibacter</taxon>
    </lineage>
</organism>
<feature type="domain" description="Methyltransferase type 11" evidence="1">
    <location>
        <begin position="54"/>
        <end position="151"/>
    </location>
</feature>
<proteinExistence type="predicted"/>
<gene>
    <name evidence="2" type="ORF">C8D92_103264</name>
</gene>
<comment type="caution">
    <text evidence="2">The sequence shown here is derived from an EMBL/GenBank/DDBJ whole genome shotgun (WGS) entry which is preliminary data.</text>
</comment>
<sequence>MTLRDQPGIWSRAFGRGVYPHQMSWVLDLPGRGVIMSAATVAGRLPVKPDAQVLEIGPGSGYYSVEVARRVPEGGLTLVDVQQQMLDKSANKLRAAGITHFSTQQSDGQSLPFEDGAFDALFLVTVFGEIEARESFLKEASRVLKDDGVLSITEHHPDPDFESSEAVSECLRQHGFVPLQKLGWRWAYTLNAANAGADA</sequence>
<dbReference type="Gene3D" id="3.40.50.150">
    <property type="entry name" value="Vaccinia Virus protein VP39"/>
    <property type="match status" value="1"/>
</dbReference>
<dbReference type="RefSeq" id="WP_116918775.1">
    <property type="nucleotide sequence ID" value="NZ_QEKQ01000003.1"/>
</dbReference>
<name>A0A2U1CYT0_9GAMM</name>
<dbReference type="EMBL" id="QEKQ01000003">
    <property type="protein sequence ID" value="PVY77577.1"/>
    <property type="molecule type" value="Genomic_DNA"/>
</dbReference>
<dbReference type="SUPFAM" id="SSF53335">
    <property type="entry name" value="S-adenosyl-L-methionine-dependent methyltransferases"/>
    <property type="match status" value="1"/>
</dbReference>
<dbReference type="AlphaFoldDB" id="A0A2U1CYT0"/>
<dbReference type="PANTHER" id="PTHR42912:SF93">
    <property type="entry name" value="N6-ADENOSINE-METHYLTRANSFERASE TMT1A"/>
    <property type="match status" value="1"/>
</dbReference>
<dbReference type="GO" id="GO:0032259">
    <property type="term" value="P:methylation"/>
    <property type="evidence" value="ECO:0007669"/>
    <property type="project" value="UniProtKB-KW"/>
</dbReference>
<reference evidence="2 3" key="1">
    <citation type="submission" date="2018-04" db="EMBL/GenBank/DDBJ databases">
        <title>Genomic Encyclopedia of Type Strains, Phase IV (KMG-IV): sequencing the most valuable type-strain genomes for metagenomic binning, comparative biology and taxonomic classification.</title>
        <authorList>
            <person name="Goeker M."/>
        </authorList>
    </citation>
    <scope>NUCLEOTIDE SEQUENCE [LARGE SCALE GENOMIC DNA]</scope>
    <source>
        <strain evidence="2 3">DSM 28688</strain>
    </source>
</reference>
<dbReference type="CDD" id="cd02440">
    <property type="entry name" value="AdoMet_MTases"/>
    <property type="match status" value="1"/>
</dbReference>
<dbReference type="InterPro" id="IPR013216">
    <property type="entry name" value="Methyltransf_11"/>
</dbReference>
<dbReference type="Pfam" id="PF08241">
    <property type="entry name" value="Methyltransf_11"/>
    <property type="match status" value="1"/>
</dbReference>
<protein>
    <submittedName>
        <fullName evidence="2">Methyltransferase family protein</fullName>
    </submittedName>
</protein>
<dbReference type="Proteomes" id="UP000245887">
    <property type="component" value="Unassembled WGS sequence"/>
</dbReference>
<dbReference type="OrthoDB" id="9797252at2"/>
<evidence type="ECO:0000313" key="3">
    <source>
        <dbReference type="Proteomes" id="UP000245887"/>
    </source>
</evidence>
<evidence type="ECO:0000313" key="2">
    <source>
        <dbReference type="EMBL" id="PVY77577.1"/>
    </source>
</evidence>
<evidence type="ECO:0000259" key="1">
    <source>
        <dbReference type="Pfam" id="PF08241"/>
    </source>
</evidence>
<dbReference type="InterPro" id="IPR050508">
    <property type="entry name" value="Methyltransf_Superfamily"/>
</dbReference>
<dbReference type="GO" id="GO:0008757">
    <property type="term" value="F:S-adenosylmethionine-dependent methyltransferase activity"/>
    <property type="evidence" value="ECO:0007669"/>
    <property type="project" value="InterPro"/>
</dbReference>
<keyword evidence="2" id="KW-0808">Transferase</keyword>